<feature type="transmembrane region" description="Helical" evidence="1">
    <location>
        <begin position="238"/>
        <end position="256"/>
    </location>
</feature>
<dbReference type="AlphaFoldDB" id="A0A955I9E6"/>
<name>A0A955I9E6_9BACT</name>
<dbReference type="Pfam" id="PF07907">
    <property type="entry name" value="YibE_F"/>
    <property type="match status" value="1"/>
</dbReference>
<dbReference type="Proteomes" id="UP000741282">
    <property type="component" value="Unassembled WGS sequence"/>
</dbReference>
<reference evidence="2" key="1">
    <citation type="submission" date="2020-04" db="EMBL/GenBank/DDBJ databases">
        <authorList>
            <person name="Zhang T."/>
        </authorList>
    </citation>
    <scope>NUCLEOTIDE SEQUENCE</scope>
    <source>
        <strain evidence="2">HKST-UBA17</strain>
    </source>
</reference>
<feature type="transmembrane region" description="Helical" evidence="1">
    <location>
        <begin position="141"/>
        <end position="161"/>
    </location>
</feature>
<keyword evidence="1" id="KW-0812">Transmembrane</keyword>
<accession>A0A955I9E6</accession>
<feature type="transmembrane region" description="Helical" evidence="1">
    <location>
        <begin position="116"/>
        <end position="134"/>
    </location>
</feature>
<evidence type="ECO:0000313" key="3">
    <source>
        <dbReference type="Proteomes" id="UP000741282"/>
    </source>
</evidence>
<dbReference type="EMBL" id="JAGQLN010000011">
    <property type="protein sequence ID" value="MCA9376918.1"/>
    <property type="molecule type" value="Genomic_DNA"/>
</dbReference>
<evidence type="ECO:0000256" key="1">
    <source>
        <dbReference type="SAM" id="Phobius"/>
    </source>
</evidence>
<proteinExistence type="predicted"/>
<feature type="transmembrane region" description="Helical" evidence="1">
    <location>
        <begin position="336"/>
        <end position="358"/>
    </location>
</feature>
<dbReference type="PANTHER" id="PTHR41771">
    <property type="entry name" value="MEMBRANE PROTEIN-RELATED"/>
    <property type="match status" value="1"/>
</dbReference>
<keyword evidence="1" id="KW-0472">Membrane</keyword>
<keyword evidence="1" id="KW-1133">Transmembrane helix</keyword>
<evidence type="ECO:0000313" key="2">
    <source>
        <dbReference type="EMBL" id="MCA9376918.1"/>
    </source>
</evidence>
<protein>
    <submittedName>
        <fullName evidence="2">YibE/F family protein</fullName>
    </submittedName>
</protein>
<reference evidence="2" key="2">
    <citation type="journal article" date="2021" name="Microbiome">
        <title>Successional dynamics and alternative stable states in a saline activated sludge microbial community over 9 years.</title>
        <authorList>
            <person name="Wang Y."/>
            <person name="Ye J."/>
            <person name="Ju F."/>
            <person name="Liu L."/>
            <person name="Boyd J.A."/>
            <person name="Deng Y."/>
            <person name="Parks D.H."/>
            <person name="Jiang X."/>
            <person name="Yin X."/>
            <person name="Woodcroft B.J."/>
            <person name="Tyson G.W."/>
            <person name="Hugenholtz P."/>
            <person name="Polz M.F."/>
            <person name="Zhang T."/>
        </authorList>
    </citation>
    <scope>NUCLEOTIDE SEQUENCE</scope>
    <source>
        <strain evidence="2">HKST-UBA17</strain>
    </source>
</reference>
<sequence>MIRTFLTVLIFLIISPLLDPALAQDKGSEYYKGTVNAVIEEAEYYDEALDLDNIYQELKVLIKTETGEKLIDITVGDEYQYNQVRYKVGDKVLVQGSSSSDTGSDLMYSIHDFDRSRPLLILLLGFVVLTLLISKTSGLQSFLGLIISIFAVFGLIIPGILKGYDPILISILVGIFLIPTTFYISHGFSRKSTLAVIGTVISLLITGIIGSLSVKSSYLTGQGLEESFFLQTQSEQNINIANLIIGGIIISLIGILDDVTISQVSIVEQLKDTNREISPSELFRRAMTVGRDHISSITNTLILTYSGASIPILLIFSLSNTTFSEVVNLEIVAVEIVRTLVGSIGLLLAIPITTLIATRSFAKR</sequence>
<gene>
    <name evidence="2" type="ORF">KC685_03300</name>
</gene>
<feature type="transmembrane region" description="Helical" evidence="1">
    <location>
        <begin position="294"/>
        <end position="316"/>
    </location>
</feature>
<comment type="caution">
    <text evidence="2">The sequence shown here is derived from an EMBL/GenBank/DDBJ whole genome shotgun (WGS) entry which is preliminary data.</text>
</comment>
<feature type="transmembrane region" description="Helical" evidence="1">
    <location>
        <begin position="196"/>
        <end position="218"/>
    </location>
</feature>
<feature type="transmembrane region" description="Helical" evidence="1">
    <location>
        <begin position="167"/>
        <end position="184"/>
    </location>
</feature>
<dbReference type="InterPro" id="IPR012507">
    <property type="entry name" value="YibE_F"/>
</dbReference>
<dbReference type="PANTHER" id="PTHR41771:SF1">
    <property type="entry name" value="MEMBRANE PROTEIN"/>
    <property type="match status" value="1"/>
</dbReference>
<organism evidence="2 3">
    <name type="scientific">Candidatus Dojkabacteria bacterium</name>
    <dbReference type="NCBI Taxonomy" id="2099670"/>
    <lineage>
        <taxon>Bacteria</taxon>
        <taxon>Candidatus Dojkabacteria</taxon>
    </lineage>
</organism>